<gene>
    <name evidence="1" type="ORF">MOP44_09560</name>
</gene>
<keyword evidence="2" id="KW-1185">Reference proteome</keyword>
<dbReference type="RefSeq" id="WP_260795816.1">
    <property type="nucleotide sequence ID" value="NZ_CP093313.1"/>
</dbReference>
<proteinExistence type="predicted"/>
<sequence length="46" mass="4973">MNGYSILFTAVLIVILAGTAGALSWGMIRGVSALAHHPLRRRTHRS</sequence>
<name>A0A9J7BTH3_9BACT</name>
<dbReference type="AlphaFoldDB" id="A0A9J7BTH3"/>
<organism evidence="1 2">
    <name type="scientific">Occallatibacter riparius</name>
    <dbReference type="NCBI Taxonomy" id="1002689"/>
    <lineage>
        <taxon>Bacteria</taxon>
        <taxon>Pseudomonadati</taxon>
        <taxon>Acidobacteriota</taxon>
        <taxon>Terriglobia</taxon>
        <taxon>Terriglobales</taxon>
        <taxon>Acidobacteriaceae</taxon>
        <taxon>Occallatibacter</taxon>
    </lineage>
</organism>
<protein>
    <submittedName>
        <fullName evidence="1">Uncharacterized protein</fullName>
    </submittedName>
</protein>
<accession>A0A9J7BTH3</accession>
<reference evidence="1" key="1">
    <citation type="submission" date="2021-04" db="EMBL/GenBank/DDBJ databases">
        <title>Phylogenetic analysis of Acidobacteriaceae.</title>
        <authorList>
            <person name="Qiu L."/>
            <person name="Zhang Q."/>
        </authorList>
    </citation>
    <scope>NUCLEOTIDE SEQUENCE</scope>
    <source>
        <strain evidence="1">DSM 25168</strain>
    </source>
</reference>
<evidence type="ECO:0000313" key="2">
    <source>
        <dbReference type="Proteomes" id="UP001059380"/>
    </source>
</evidence>
<dbReference type="EMBL" id="CP093313">
    <property type="protein sequence ID" value="UWZ86172.1"/>
    <property type="molecule type" value="Genomic_DNA"/>
</dbReference>
<dbReference type="KEGG" id="orp:MOP44_09560"/>
<evidence type="ECO:0000313" key="1">
    <source>
        <dbReference type="EMBL" id="UWZ86172.1"/>
    </source>
</evidence>
<dbReference type="Proteomes" id="UP001059380">
    <property type="component" value="Chromosome"/>
</dbReference>